<accession>A0A662YMM4</accession>
<evidence type="ECO:0000256" key="6">
    <source>
        <dbReference type="ARBA" id="ARBA00037805"/>
    </source>
</evidence>
<protein>
    <recommendedName>
        <fullName evidence="8">Outer mitochondrial transmembrane helix translocase</fullName>
    </recommendedName>
</protein>
<evidence type="ECO:0000256" key="9">
    <source>
        <dbReference type="ARBA" id="ARBA00048588"/>
    </source>
</evidence>
<evidence type="ECO:0000256" key="7">
    <source>
        <dbReference type="ARBA" id="ARBA00038383"/>
    </source>
</evidence>
<dbReference type="PROSITE" id="PS00674">
    <property type="entry name" value="AAA"/>
    <property type="match status" value="1"/>
</dbReference>
<dbReference type="Pfam" id="PF00004">
    <property type="entry name" value="AAA"/>
    <property type="match status" value="1"/>
</dbReference>
<evidence type="ECO:0000313" key="12">
    <source>
        <dbReference type="EMBL" id="RXM96818.1"/>
    </source>
</evidence>
<dbReference type="AlphaFoldDB" id="A0A662YMM4"/>
<evidence type="ECO:0000256" key="3">
    <source>
        <dbReference type="ARBA" id="ARBA00022741"/>
    </source>
</evidence>
<dbReference type="InterPro" id="IPR027417">
    <property type="entry name" value="P-loop_NTPase"/>
</dbReference>
<dbReference type="GO" id="GO:0005778">
    <property type="term" value="C:peroxisomal membrane"/>
    <property type="evidence" value="ECO:0007669"/>
    <property type="project" value="UniProtKB-SubCell"/>
</dbReference>
<dbReference type="PANTHER" id="PTHR45644:SF8">
    <property type="entry name" value="OUTER MITOCHONDRIAL TRANSMEMBRANE HELIX TRANSLOCASE"/>
    <property type="match status" value="1"/>
</dbReference>
<keyword evidence="3 10" id="KW-0547">Nucleotide-binding</keyword>
<dbReference type="GO" id="GO:0045211">
    <property type="term" value="C:postsynaptic membrane"/>
    <property type="evidence" value="ECO:0007669"/>
    <property type="project" value="UniProtKB-SubCell"/>
</dbReference>
<evidence type="ECO:0000256" key="2">
    <source>
        <dbReference type="ARBA" id="ARBA00004549"/>
    </source>
</evidence>
<name>A0A662YMM4_ACIRT</name>
<dbReference type="SMART" id="SM00382">
    <property type="entry name" value="AAA"/>
    <property type="match status" value="1"/>
</dbReference>
<reference evidence="12 13" key="1">
    <citation type="submission" date="2019-01" db="EMBL/GenBank/DDBJ databases">
        <title>Draft Genome and Complete Hox-Cluster Characterization of the Sterlet Sturgeon (Acipenser ruthenus).</title>
        <authorList>
            <person name="Wei Q."/>
        </authorList>
    </citation>
    <scope>NUCLEOTIDE SEQUENCE [LARGE SCALE GENOMIC DNA]</scope>
    <source>
        <strain evidence="12">WHYD16114868_AA</strain>
        <tissue evidence="12">Blood</tissue>
    </source>
</reference>
<keyword evidence="4 10" id="KW-0067">ATP-binding</keyword>
<dbReference type="PANTHER" id="PTHR45644">
    <property type="entry name" value="AAA ATPASE, PUTATIVE (AFU_ORTHOLOGUE AFUA_2G12920)-RELATED-RELATED"/>
    <property type="match status" value="1"/>
</dbReference>
<dbReference type="InterPro" id="IPR003960">
    <property type="entry name" value="ATPase_AAA_CS"/>
</dbReference>
<gene>
    <name evidence="12" type="ORF">EOD39_15195</name>
</gene>
<comment type="subcellular location">
    <subcellularLocation>
        <location evidence="1">Mitochondrion</location>
    </subcellularLocation>
    <subcellularLocation>
        <location evidence="2">Peroxisome membrane</location>
        <topology evidence="2">Single-pass membrane protein</topology>
    </subcellularLocation>
    <subcellularLocation>
        <location evidence="6">Postsynaptic cell membrane</location>
        <topology evidence="6">Single-pass membrane protein</topology>
    </subcellularLocation>
</comment>
<organism evidence="12 13">
    <name type="scientific">Acipenser ruthenus</name>
    <name type="common">Sterlet sturgeon</name>
    <dbReference type="NCBI Taxonomy" id="7906"/>
    <lineage>
        <taxon>Eukaryota</taxon>
        <taxon>Metazoa</taxon>
        <taxon>Chordata</taxon>
        <taxon>Craniata</taxon>
        <taxon>Vertebrata</taxon>
        <taxon>Euteleostomi</taxon>
        <taxon>Actinopterygii</taxon>
        <taxon>Chondrostei</taxon>
        <taxon>Acipenseriformes</taxon>
        <taxon>Acipenseridae</taxon>
        <taxon>Acipenser</taxon>
    </lineage>
</organism>
<dbReference type="EMBL" id="SCEB01001421">
    <property type="protein sequence ID" value="RXM96818.1"/>
    <property type="molecule type" value="Genomic_DNA"/>
</dbReference>
<comment type="caution">
    <text evidence="12">The sequence shown here is derived from an EMBL/GenBank/DDBJ whole genome shotgun (WGS) entry which is preliminary data.</text>
</comment>
<comment type="catalytic activity">
    <reaction evidence="9">
        <text>[protein]-with a C-terminal TM segment(out) + ATP + H2O = [protein]-with a C-terminal TM segment(in) + ADP + phosphate + H(+)</text>
        <dbReference type="Rhea" id="RHEA:66168"/>
        <dbReference type="Rhea" id="RHEA-COMP:16963"/>
        <dbReference type="ChEBI" id="CHEBI:15377"/>
        <dbReference type="ChEBI" id="CHEBI:15378"/>
        <dbReference type="ChEBI" id="CHEBI:30616"/>
        <dbReference type="ChEBI" id="CHEBI:43474"/>
        <dbReference type="ChEBI" id="CHEBI:90782"/>
        <dbReference type="ChEBI" id="CHEBI:456216"/>
    </reaction>
</comment>
<dbReference type="Proteomes" id="UP000289886">
    <property type="component" value="Unassembled WGS sequence"/>
</dbReference>
<dbReference type="GO" id="GO:0016887">
    <property type="term" value="F:ATP hydrolysis activity"/>
    <property type="evidence" value="ECO:0007669"/>
    <property type="project" value="InterPro"/>
</dbReference>
<dbReference type="InterPro" id="IPR051701">
    <property type="entry name" value="Mito_OM_Translocase_MSP1"/>
</dbReference>
<keyword evidence="13" id="KW-1185">Reference proteome</keyword>
<evidence type="ECO:0000256" key="8">
    <source>
        <dbReference type="ARBA" id="ARBA00040718"/>
    </source>
</evidence>
<evidence type="ECO:0000256" key="4">
    <source>
        <dbReference type="ARBA" id="ARBA00022840"/>
    </source>
</evidence>
<evidence type="ECO:0000313" key="13">
    <source>
        <dbReference type="Proteomes" id="UP000289886"/>
    </source>
</evidence>
<sequence length="218" mass="24026">MIASLFLPARPRVLLYGPPGCGKTLIGKATAKASGCRFINLQPSILTDKWYGESQKLTAAVFSLAVKIQPCIIFIDEIDSFLRNRSSLDHEATAMMKAQFMSLWDGLDTETDCQVMVMGASNRPQDVDPAILRRMPTTFQINFPVSQKSGRRQNTQGSQTVSELLGAQSCNTGLWFLLALLSMEVADRLTAASRALFEARQKQTQEELNTQSYLSGAP</sequence>
<feature type="domain" description="AAA+ ATPase" evidence="11">
    <location>
        <begin position="9"/>
        <end position="147"/>
    </location>
</feature>
<dbReference type="GO" id="GO:0140570">
    <property type="term" value="P:extraction of mislocalized protein from mitochondrial outer membrane"/>
    <property type="evidence" value="ECO:0007669"/>
    <property type="project" value="TreeGrafter"/>
</dbReference>
<evidence type="ECO:0000256" key="1">
    <source>
        <dbReference type="ARBA" id="ARBA00004173"/>
    </source>
</evidence>
<evidence type="ECO:0000259" key="11">
    <source>
        <dbReference type="SMART" id="SM00382"/>
    </source>
</evidence>
<dbReference type="InterPro" id="IPR003593">
    <property type="entry name" value="AAA+_ATPase"/>
</dbReference>
<evidence type="ECO:0000256" key="5">
    <source>
        <dbReference type="ARBA" id="ARBA00023128"/>
    </source>
</evidence>
<dbReference type="SUPFAM" id="SSF52540">
    <property type="entry name" value="P-loop containing nucleoside triphosphate hydrolases"/>
    <property type="match status" value="1"/>
</dbReference>
<comment type="similarity">
    <text evidence="7">Belongs to the AAA ATPase family. MSP1 subfamily.</text>
</comment>
<dbReference type="Gene3D" id="3.40.50.300">
    <property type="entry name" value="P-loop containing nucleotide triphosphate hydrolases"/>
    <property type="match status" value="1"/>
</dbReference>
<dbReference type="GO" id="GO:0005524">
    <property type="term" value="F:ATP binding"/>
    <property type="evidence" value="ECO:0007669"/>
    <property type="project" value="UniProtKB-KW"/>
</dbReference>
<proteinExistence type="inferred from homology"/>
<evidence type="ECO:0000256" key="10">
    <source>
        <dbReference type="RuleBase" id="RU003651"/>
    </source>
</evidence>
<dbReference type="GO" id="GO:0005741">
    <property type="term" value="C:mitochondrial outer membrane"/>
    <property type="evidence" value="ECO:0007669"/>
    <property type="project" value="TreeGrafter"/>
</dbReference>
<dbReference type="InterPro" id="IPR003959">
    <property type="entry name" value="ATPase_AAA_core"/>
</dbReference>
<keyword evidence="5" id="KW-0496">Mitochondrion</keyword>